<sequence>MIKLEWFLIGYTSFLVFFVYVLLFGQSDYHRNGIIGFLYQFLSYKIFIYFRLLITKCFGKRMETRLDNFSHYFLQTKNPFLMIFYLVVLFGGLTIFFISVFPEMFFCPTLSNLHIFYLIIILSLVFGSFLICVYSDPGIITSENVNNYLKLYPYDYMIYLPKECSTCKLPKPARSKHCRFLNKCIARYDHYCGWVANSIGELNYRYFILFLFSNFAMCVYGSYFMFKILSWKIYESQFFVQQISEYEDSLKDKPKLQDYIEFLLENYRTISGLFLLVTLMAIVVFAFTLYHLYLISKNTTTVESFKFSEFKQFLQQLASENKVLMVNTNLVSPQKSKNSKKRKKSKNEDNLNNVVPLDPNNLKNIYNVGIIGNFLEVFFPKSRRIQKSKTKSLKPKKK</sequence>
<evidence type="ECO:0000256" key="6">
    <source>
        <dbReference type="ARBA" id="ARBA00023315"/>
    </source>
</evidence>
<dbReference type="EC" id="2.3.1.225" evidence="7"/>
<dbReference type="OMA" id="HIYLIWA"/>
<dbReference type="GO" id="GO:0019706">
    <property type="term" value="F:protein-cysteine S-palmitoyltransferase activity"/>
    <property type="evidence" value="ECO:0007669"/>
    <property type="project" value="UniProtKB-EC"/>
</dbReference>
<evidence type="ECO:0000256" key="1">
    <source>
        <dbReference type="ARBA" id="ARBA00004141"/>
    </source>
</evidence>
<dbReference type="PANTHER" id="PTHR22883:SF483">
    <property type="entry name" value="PALMITOYLTRANSFERASE"/>
    <property type="match status" value="1"/>
</dbReference>
<dbReference type="InterPro" id="IPR039859">
    <property type="entry name" value="PFA4/ZDH16/20/ERF2-like"/>
</dbReference>
<evidence type="ECO:0000256" key="8">
    <source>
        <dbReference type="SAM" id="MobiDB-lite"/>
    </source>
</evidence>
<comment type="domain">
    <text evidence="7">The DHHC domain is required for palmitoyltransferase activity.</text>
</comment>
<comment type="catalytic activity">
    <reaction evidence="7">
        <text>L-cysteinyl-[protein] + hexadecanoyl-CoA = S-hexadecanoyl-L-cysteinyl-[protein] + CoA</text>
        <dbReference type="Rhea" id="RHEA:36683"/>
        <dbReference type="Rhea" id="RHEA-COMP:10131"/>
        <dbReference type="Rhea" id="RHEA-COMP:11032"/>
        <dbReference type="ChEBI" id="CHEBI:29950"/>
        <dbReference type="ChEBI" id="CHEBI:57287"/>
        <dbReference type="ChEBI" id="CHEBI:57379"/>
        <dbReference type="ChEBI" id="CHEBI:74151"/>
        <dbReference type="EC" id="2.3.1.225"/>
    </reaction>
</comment>
<keyword evidence="6 7" id="KW-0012">Acyltransferase</keyword>
<keyword evidence="3 7" id="KW-0812">Transmembrane</keyword>
<evidence type="ECO:0000259" key="9">
    <source>
        <dbReference type="Pfam" id="PF01529"/>
    </source>
</evidence>
<feature type="transmembrane region" description="Helical" evidence="7">
    <location>
        <begin position="37"/>
        <end position="59"/>
    </location>
</feature>
<name>A0A9Q0LGH4_ANAIG</name>
<comment type="similarity">
    <text evidence="7">Belongs to the DHHC palmitoyltransferase family.</text>
</comment>
<feature type="transmembrane region" description="Helical" evidence="7">
    <location>
        <begin position="273"/>
        <end position="295"/>
    </location>
</feature>
<proteinExistence type="inferred from homology"/>
<keyword evidence="5 7" id="KW-0472">Membrane</keyword>
<evidence type="ECO:0000313" key="10">
    <source>
        <dbReference type="EMBL" id="KAJ5071959.1"/>
    </source>
</evidence>
<gene>
    <name evidence="10" type="ORF">M0811_09859</name>
</gene>
<dbReference type="Pfam" id="PF01529">
    <property type="entry name" value="DHHC"/>
    <property type="match status" value="1"/>
</dbReference>
<evidence type="ECO:0000256" key="3">
    <source>
        <dbReference type="ARBA" id="ARBA00022692"/>
    </source>
</evidence>
<reference evidence="10" key="1">
    <citation type="submission" date="2022-10" db="EMBL/GenBank/DDBJ databases">
        <title>Novel sulphate-reducing endosymbionts in the free-living metamonad Anaeramoeba.</title>
        <authorList>
            <person name="Jerlstrom-Hultqvist J."/>
            <person name="Cepicka I."/>
            <person name="Gallot-Lavallee L."/>
            <person name="Salas-Leiva D."/>
            <person name="Curtis B.A."/>
            <person name="Zahonova K."/>
            <person name="Pipaliya S."/>
            <person name="Dacks J."/>
            <person name="Roger A.J."/>
        </authorList>
    </citation>
    <scope>NUCLEOTIDE SEQUENCE</scope>
    <source>
        <strain evidence="10">BMAN</strain>
    </source>
</reference>
<dbReference type="OrthoDB" id="9909019at2759"/>
<keyword evidence="11" id="KW-1185">Reference proteome</keyword>
<feature type="transmembrane region" description="Helical" evidence="7">
    <location>
        <begin position="7"/>
        <end position="25"/>
    </location>
</feature>
<protein>
    <recommendedName>
        <fullName evidence="7">Palmitoyltransferase</fullName>
        <ecNumber evidence="7">2.3.1.225</ecNumber>
    </recommendedName>
</protein>
<evidence type="ECO:0000256" key="4">
    <source>
        <dbReference type="ARBA" id="ARBA00022989"/>
    </source>
</evidence>
<feature type="transmembrane region" description="Helical" evidence="7">
    <location>
        <begin position="80"/>
        <end position="101"/>
    </location>
</feature>
<dbReference type="PANTHER" id="PTHR22883">
    <property type="entry name" value="ZINC FINGER DHHC DOMAIN CONTAINING PROTEIN"/>
    <property type="match status" value="1"/>
</dbReference>
<dbReference type="Proteomes" id="UP001149090">
    <property type="component" value="Unassembled WGS sequence"/>
</dbReference>
<evidence type="ECO:0000313" key="11">
    <source>
        <dbReference type="Proteomes" id="UP001149090"/>
    </source>
</evidence>
<feature type="transmembrane region" description="Helical" evidence="7">
    <location>
        <begin position="206"/>
        <end position="226"/>
    </location>
</feature>
<comment type="caution">
    <text evidence="10">The sequence shown here is derived from an EMBL/GenBank/DDBJ whole genome shotgun (WGS) entry which is preliminary data.</text>
</comment>
<dbReference type="PROSITE" id="PS50216">
    <property type="entry name" value="DHHC"/>
    <property type="match status" value="1"/>
</dbReference>
<dbReference type="GO" id="GO:0005783">
    <property type="term" value="C:endoplasmic reticulum"/>
    <property type="evidence" value="ECO:0007669"/>
    <property type="project" value="TreeGrafter"/>
</dbReference>
<dbReference type="GO" id="GO:0005794">
    <property type="term" value="C:Golgi apparatus"/>
    <property type="evidence" value="ECO:0007669"/>
    <property type="project" value="TreeGrafter"/>
</dbReference>
<keyword evidence="2 7" id="KW-0808">Transferase</keyword>
<comment type="subcellular location">
    <subcellularLocation>
        <location evidence="1">Membrane</location>
        <topology evidence="1">Multi-pass membrane protein</topology>
    </subcellularLocation>
</comment>
<dbReference type="GO" id="GO:0016020">
    <property type="term" value="C:membrane"/>
    <property type="evidence" value="ECO:0007669"/>
    <property type="project" value="UniProtKB-SubCell"/>
</dbReference>
<organism evidence="10 11">
    <name type="scientific">Anaeramoeba ignava</name>
    <name type="common">Anaerobic marine amoeba</name>
    <dbReference type="NCBI Taxonomy" id="1746090"/>
    <lineage>
        <taxon>Eukaryota</taxon>
        <taxon>Metamonada</taxon>
        <taxon>Anaeramoebidae</taxon>
        <taxon>Anaeramoeba</taxon>
    </lineage>
</organism>
<evidence type="ECO:0000256" key="2">
    <source>
        <dbReference type="ARBA" id="ARBA00022679"/>
    </source>
</evidence>
<feature type="region of interest" description="Disordered" evidence="8">
    <location>
        <begin position="332"/>
        <end position="354"/>
    </location>
</feature>
<evidence type="ECO:0000256" key="5">
    <source>
        <dbReference type="ARBA" id="ARBA00023136"/>
    </source>
</evidence>
<feature type="domain" description="Palmitoyltransferase DHHC" evidence="9">
    <location>
        <begin position="162"/>
        <end position="306"/>
    </location>
</feature>
<dbReference type="GO" id="GO:0006612">
    <property type="term" value="P:protein targeting to membrane"/>
    <property type="evidence" value="ECO:0007669"/>
    <property type="project" value="TreeGrafter"/>
</dbReference>
<dbReference type="EMBL" id="JAPDFW010000084">
    <property type="protein sequence ID" value="KAJ5071959.1"/>
    <property type="molecule type" value="Genomic_DNA"/>
</dbReference>
<keyword evidence="4 7" id="KW-1133">Transmembrane helix</keyword>
<accession>A0A9Q0LGH4</accession>
<dbReference type="AlphaFoldDB" id="A0A9Q0LGH4"/>
<feature type="transmembrane region" description="Helical" evidence="7">
    <location>
        <begin position="113"/>
        <end position="134"/>
    </location>
</feature>
<dbReference type="InterPro" id="IPR001594">
    <property type="entry name" value="Palmitoyltrfase_DHHC"/>
</dbReference>
<evidence type="ECO:0000256" key="7">
    <source>
        <dbReference type="RuleBase" id="RU079119"/>
    </source>
</evidence>